<keyword evidence="6" id="KW-0539">Nucleus</keyword>
<dbReference type="GO" id="GO:0005634">
    <property type="term" value="C:nucleus"/>
    <property type="evidence" value="ECO:0007669"/>
    <property type="project" value="UniProtKB-SubCell"/>
</dbReference>
<sequence length="286" mass="32583">MDSISRYDNNDDGGVSGGVMMSMTRDTKPRLRWTPDLHDRFVDAVTKLGGPDKATPKSVLRLMGLKGLTLYHLKSHLQKYRLGQHTRKQNEEPHKENTRCSYVNFSSHSSEPNTIYRGDNEKGLNNYNREIPIAKALRHQIEVQKKLEEQLEVQRKLQMRIEAQGMYLQAVLEKSQRSFSMDGPDRLEASRAKLNEFNSVLSNFMENVNKDCKENLVGMNDLYRKGHGSSSFHIYQGGIEENKDQKSKVEGGMIQFDLNIKGSYDLVSAGGAEMETKMLSDSVNKF</sequence>
<dbReference type="FunFam" id="1.10.10.60:FF:000002">
    <property type="entry name" value="Myb family transcription factor"/>
    <property type="match status" value="1"/>
</dbReference>
<dbReference type="AlphaFoldDB" id="L0P0W8"/>
<evidence type="ECO:0000313" key="10">
    <source>
        <dbReference type="EMBL" id="CCH47226.1"/>
    </source>
</evidence>
<evidence type="ECO:0000256" key="4">
    <source>
        <dbReference type="ARBA" id="ARBA00023054"/>
    </source>
</evidence>
<comment type="subcellular location">
    <subcellularLocation>
        <location evidence="1">Nucleus</location>
    </subcellularLocation>
</comment>
<dbReference type="Pfam" id="PF00249">
    <property type="entry name" value="Myb_DNA-binding"/>
    <property type="match status" value="1"/>
</dbReference>
<evidence type="ECO:0000259" key="9">
    <source>
        <dbReference type="PROSITE" id="PS51294"/>
    </source>
</evidence>
<dbReference type="EMBL" id="HE804812">
    <property type="protein sequence ID" value="CCH47226.1"/>
    <property type="molecule type" value="Genomic_DNA"/>
</dbReference>
<evidence type="ECO:0000256" key="7">
    <source>
        <dbReference type="SAM" id="Coils"/>
    </source>
</evidence>
<name>L0P0W8_LUPAN</name>
<comment type="similarity">
    <text evidence="2">Belongs to the MYB-CC family.</text>
</comment>
<dbReference type="InterPro" id="IPR046955">
    <property type="entry name" value="PHR1-like"/>
</dbReference>
<dbReference type="InterPro" id="IPR001005">
    <property type="entry name" value="SANT/Myb"/>
</dbReference>
<dbReference type="InterPro" id="IPR025756">
    <property type="entry name" value="Myb_CC_LHEQLE"/>
</dbReference>
<evidence type="ECO:0000256" key="3">
    <source>
        <dbReference type="ARBA" id="ARBA00023015"/>
    </source>
</evidence>
<feature type="coiled-coil region" evidence="7">
    <location>
        <begin position="134"/>
        <end position="164"/>
    </location>
</feature>
<reference evidence="10" key="1">
    <citation type="journal article" date="2013" name="BMC Genomics">
        <title>Comparative genomics of Lupinus angustifolius gene-rich regions: BAC library exploration, genetic mapping and cytogenetics.</title>
        <authorList>
            <person name="Ksiazkiewicz M."/>
            <person name="Wyrwa K."/>
            <person name="Szczepaniak A."/>
            <person name="Rychel S."/>
            <person name="Majcherkiewicz K."/>
            <person name="Przysiecka L."/>
            <person name="Karlowski W."/>
            <person name="Wolko B."/>
            <person name="Naganowska B."/>
        </authorList>
    </citation>
    <scope>NUCLEOTIDE SEQUENCE</scope>
</reference>
<dbReference type="GO" id="GO:0003677">
    <property type="term" value="F:DNA binding"/>
    <property type="evidence" value="ECO:0007669"/>
    <property type="project" value="InterPro"/>
</dbReference>
<dbReference type="PANTHER" id="PTHR31499:SF23">
    <property type="entry name" value="MYB FAMILY TRANSCRIPTION FACTOR PHL11"/>
    <property type="match status" value="1"/>
</dbReference>
<evidence type="ECO:0000256" key="1">
    <source>
        <dbReference type="ARBA" id="ARBA00004123"/>
    </source>
</evidence>
<dbReference type="SUPFAM" id="SSF46689">
    <property type="entry name" value="Homeodomain-like"/>
    <property type="match status" value="1"/>
</dbReference>
<evidence type="ECO:0000256" key="8">
    <source>
        <dbReference type="SAM" id="MobiDB-lite"/>
    </source>
</evidence>
<proteinExistence type="inferred from homology"/>
<dbReference type="NCBIfam" id="TIGR01557">
    <property type="entry name" value="myb_SHAQKYF"/>
    <property type="match status" value="1"/>
</dbReference>
<dbReference type="InterPro" id="IPR006447">
    <property type="entry name" value="Myb_dom_plants"/>
</dbReference>
<dbReference type="PROSITE" id="PS51294">
    <property type="entry name" value="HTH_MYB"/>
    <property type="match status" value="1"/>
</dbReference>
<accession>L0P0W8</accession>
<feature type="region of interest" description="Disordered" evidence="8">
    <location>
        <begin position="1"/>
        <end position="21"/>
    </location>
</feature>
<keyword evidence="5" id="KW-0804">Transcription</keyword>
<evidence type="ECO:0000256" key="5">
    <source>
        <dbReference type="ARBA" id="ARBA00023163"/>
    </source>
</evidence>
<dbReference type="PANTHER" id="PTHR31499">
    <property type="entry name" value="MYB FAMILY TRANSCRIPTION FACTOR PHL11"/>
    <property type="match status" value="1"/>
</dbReference>
<dbReference type="InterPro" id="IPR009057">
    <property type="entry name" value="Homeodomain-like_sf"/>
</dbReference>
<feature type="domain" description="HTH myb-type" evidence="9">
    <location>
        <begin position="25"/>
        <end position="85"/>
    </location>
</feature>
<keyword evidence="4 7" id="KW-0175">Coiled coil</keyword>
<dbReference type="Gene3D" id="1.10.10.60">
    <property type="entry name" value="Homeodomain-like"/>
    <property type="match status" value="1"/>
</dbReference>
<dbReference type="InterPro" id="IPR017930">
    <property type="entry name" value="Myb_dom"/>
</dbReference>
<organism evidence="10">
    <name type="scientific">Lupinus angustifolius</name>
    <name type="common">Narrow-leaved blue lupine</name>
    <dbReference type="NCBI Taxonomy" id="3871"/>
    <lineage>
        <taxon>Eukaryota</taxon>
        <taxon>Viridiplantae</taxon>
        <taxon>Streptophyta</taxon>
        <taxon>Embryophyta</taxon>
        <taxon>Tracheophyta</taxon>
        <taxon>Spermatophyta</taxon>
        <taxon>Magnoliopsida</taxon>
        <taxon>eudicotyledons</taxon>
        <taxon>Gunneridae</taxon>
        <taxon>Pentapetalae</taxon>
        <taxon>rosids</taxon>
        <taxon>fabids</taxon>
        <taxon>Fabales</taxon>
        <taxon>Fabaceae</taxon>
        <taxon>Papilionoideae</taxon>
        <taxon>50 kb inversion clade</taxon>
        <taxon>genistoids sensu lato</taxon>
        <taxon>core genistoids</taxon>
        <taxon>Genisteae</taxon>
        <taxon>Lupinus</taxon>
    </lineage>
</organism>
<protein>
    <submittedName>
        <fullName evidence="10">Similar to myb family transcription factor APL</fullName>
    </submittedName>
</protein>
<evidence type="ECO:0000256" key="6">
    <source>
        <dbReference type="ARBA" id="ARBA00023242"/>
    </source>
</evidence>
<evidence type="ECO:0000256" key="2">
    <source>
        <dbReference type="ARBA" id="ARBA00006783"/>
    </source>
</evidence>
<keyword evidence="3" id="KW-0805">Transcription regulation</keyword>
<dbReference type="Pfam" id="PF14379">
    <property type="entry name" value="Myb_CC_LHEQLE"/>
    <property type="match status" value="1"/>
</dbReference>
<dbReference type="GO" id="GO:0003700">
    <property type="term" value="F:DNA-binding transcription factor activity"/>
    <property type="evidence" value="ECO:0007669"/>
    <property type="project" value="InterPro"/>
</dbReference>